<evidence type="ECO:0000313" key="2">
    <source>
        <dbReference type="Proteomes" id="UP000188604"/>
    </source>
</evidence>
<dbReference type="RefSeq" id="WP_077807210.1">
    <property type="nucleotide sequence ID" value="NZ_BJXS01000003.1"/>
</dbReference>
<accession>A0A1U9KQR1</accession>
<reference evidence="1 2" key="1">
    <citation type="submission" date="2016-03" db="EMBL/GenBank/DDBJ databases">
        <title>Acetic acid bacteria sequencing.</title>
        <authorList>
            <person name="Brandt J."/>
            <person name="Jakob F."/>
            <person name="Vogel R.F."/>
        </authorList>
    </citation>
    <scope>NUCLEOTIDE SEQUENCE [LARGE SCALE GENOMIC DNA]</scope>
    <source>
        <strain evidence="1 2">NBRC 101099</strain>
    </source>
</reference>
<dbReference type="OrthoDB" id="7218736at2"/>
<keyword evidence="2" id="KW-1185">Reference proteome</keyword>
<dbReference type="KEGG" id="nch:A0U93_09840"/>
<gene>
    <name evidence="1" type="ORF">A0U93_09840</name>
</gene>
<protein>
    <submittedName>
        <fullName evidence="1">Uncharacterized protein</fullName>
    </submittedName>
</protein>
<organism evidence="1 2">
    <name type="scientific">Neoasaia chiangmaiensis</name>
    <dbReference type="NCBI Taxonomy" id="320497"/>
    <lineage>
        <taxon>Bacteria</taxon>
        <taxon>Pseudomonadati</taxon>
        <taxon>Pseudomonadota</taxon>
        <taxon>Alphaproteobacteria</taxon>
        <taxon>Acetobacterales</taxon>
        <taxon>Acetobacteraceae</taxon>
        <taxon>Neoasaia</taxon>
    </lineage>
</organism>
<dbReference type="AlphaFoldDB" id="A0A1U9KQR1"/>
<proteinExistence type="predicted"/>
<name>A0A1U9KQR1_9PROT</name>
<dbReference type="Proteomes" id="UP000188604">
    <property type="component" value="Chromosome"/>
</dbReference>
<sequence>MTDENFELWLAKEKRVSADARYAEAVTTLERVKSRASAFLGWTLTLGSASTAYALHGEGYWIAAACAAVFFGAAAVQSFRVLYSTKWLSKNASPDGLDEVLRGMTPQTEANGTLWLAHASNAATEKNIGYVIHDQALLRQSWKLALSGALLSALVGIATSQPLRQVFWHMIEGHLPGL</sequence>
<dbReference type="EMBL" id="CP014691">
    <property type="protein sequence ID" value="AQS88194.1"/>
    <property type="molecule type" value="Genomic_DNA"/>
</dbReference>
<evidence type="ECO:0000313" key="1">
    <source>
        <dbReference type="EMBL" id="AQS88194.1"/>
    </source>
</evidence>